<protein>
    <submittedName>
        <fullName evidence="1">Hpr(Ser) kinase/phosphatase</fullName>
    </submittedName>
</protein>
<dbReference type="SUPFAM" id="SSF53795">
    <property type="entry name" value="PEP carboxykinase-like"/>
    <property type="match status" value="1"/>
</dbReference>
<keyword evidence="1" id="KW-0808">Transferase</keyword>
<gene>
    <name evidence="1" type="ORF">THIOM_005195</name>
</gene>
<keyword evidence="2" id="KW-1185">Reference proteome</keyword>
<proteinExistence type="predicted"/>
<evidence type="ECO:0000313" key="1">
    <source>
        <dbReference type="EMBL" id="OAD19185.1"/>
    </source>
</evidence>
<dbReference type="Gene3D" id="3.40.50.300">
    <property type="entry name" value="P-loop containing nucleotide triphosphate hydrolases"/>
    <property type="match status" value="1"/>
</dbReference>
<evidence type="ECO:0000313" key="2">
    <source>
        <dbReference type="Proteomes" id="UP000076962"/>
    </source>
</evidence>
<name>A0A0A6P1V9_9GAMM</name>
<reference evidence="1 2" key="1">
    <citation type="submission" date="2016-05" db="EMBL/GenBank/DDBJ databases">
        <title>Single-cell genome of chain-forming Candidatus Thiomargarita nelsonii and comparison to other large sulfur-oxidizing bacteria.</title>
        <authorList>
            <person name="Winkel M."/>
            <person name="Salman V."/>
            <person name="Woyke T."/>
            <person name="Schulz-Vogt H."/>
            <person name="Richter M."/>
            <person name="Flood B."/>
            <person name="Bailey J."/>
            <person name="Amann R."/>
            <person name="Mussmann M."/>
        </authorList>
    </citation>
    <scope>NUCLEOTIDE SEQUENCE [LARGE SCALE GENOMIC DNA]</scope>
    <source>
        <strain evidence="1 2">THI036</strain>
    </source>
</reference>
<sequence length="355" mass="40278">MKEDIVPRLSIEVLKDLKANATGSDEYCFFGINFTVKFDSPSAREHYYNTYRHFKADFSREDSGTCDTYYVISDAASVSQPLVIVESERVSHLQDIFSKGSNQRRFKLDRLNHRDNSCYAVTDSFLSDNKPTMVVEEKACVILDSELWNSYAELVIFNSVLFHIPNHYLLHAGVVSWEDRGIVLCGASNQGKSTLTLRLVQNGFKFISDEVAFIDLSTCEVSLFPRALGFREDTLARFPALKGLDERGGVKSLSGEDKWTVDIEEICPDSIGKKCRVSYFIFLNGFSKVPKLTPISKSEALFESLKYSRAADEEPFEHFLAMSEVVKEAECFQLVLGDREENVRVLKELVEIKEV</sequence>
<organism evidence="1 2">
    <name type="scientific">Candidatus Thiomargarita nelsonii</name>
    <dbReference type="NCBI Taxonomy" id="1003181"/>
    <lineage>
        <taxon>Bacteria</taxon>
        <taxon>Pseudomonadati</taxon>
        <taxon>Pseudomonadota</taxon>
        <taxon>Gammaproteobacteria</taxon>
        <taxon>Thiotrichales</taxon>
        <taxon>Thiotrichaceae</taxon>
        <taxon>Thiomargarita</taxon>
    </lineage>
</organism>
<dbReference type="AlphaFoldDB" id="A0A0A6P1V9"/>
<dbReference type="InterPro" id="IPR027417">
    <property type="entry name" value="P-loop_NTPase"/>
</dbReference>
<dbReference type="GO" id="GO:0016301">
    <property type="term" value="F:kinase activity"/>
    <property type="evidence" value="ECO:0007669"/>
    <property type="project" value="UniProtKB-KW"/>
</dbReference>
<dbReference type="EMBL" id="LUTY01002907">
    <property type="protein sequence ID" value="OAD19185.1"/>
    <property type="molecule type" value="Genomic_DNA"/>
</dbReference>
<accession>A0A0A6P1V9</accession>
<comment type="caution">
    <text evidence="1">The sequence shown here is derived from an EMBL/GenBank/DDBJ whole genome shotgun (WGS) entry which is preliminary data.</text>
</comment>
<keyword evidence="1" id="KW-0418">Kinase</keyword>
<dbReference type="Proteomes" id="UP000076962">
    <property type="component" value="Unassembled WGS sequence"/>
</dbReference>